<sequence length="174" mass="19890">MVVREDGIGRRWTEQEVALLTELYPLTPITELEAKVGKTAGQIKNKAANLGLKRDQSVSGATRFRPYPLGPSSHNWVEPGERRDDGRYIRVKLPSGKWVLEHRWVWEQANGPVPDDCVLVAEDGNIRNTTLANLKLVTKDEHCRRNQVRKYPTELQDVILAQQDLKRAIREKKS</sequence>
<organism evidence="2 3">
    <name type="scientific">Pseudomonas antarctica</name>
    <dbReference type="NCBI Taxonomy" id="219572"/>
    <lineage>
        <taxon>Bacteria</taxon>
        <taxon>Pseudomonadati</taxon>
        <taxon>Pseudomonadota</taxon>
        <taxon>Gammaproteobacteria</taxon>
        <taxon>Pseudomonadales</taxon>
        <taxon>Pseudomonadaceae</taxon>
        <taxon>Pseudomonas</taxon>
    </lineage>
</organism>
<name>A0A172YXA7_9PSED</name>
<gene>
    <name evidence="2" type="ORF">A7J50_1167</name>
</gene>
<dbReference type="Proteomes" id="UP000077829">
    <property type="component" value="Chromosome"/>
</dbReference>
<evidence type="ECO:0000313" key="2">
    <source>
        <dbReference type="EMBL" id="ANF84606.1"/>
    </source>
</evidence>
<dbReference type="InterPro" id="IPR003615">
    <property type="entry name" value="HNH_nuc"/>
</dbReference>
<evidence type="ECO:0000313" key="3">
    <source>
        <dbReference type="Proteomes" id="UP000077829"/>
    </source>
</evidence>
<reference evidence="2 3" key="1">
    <citation type="submission" date="2016-05" db="EMBL/GenBank/DDBJ databases">
        <title>Complete genome sequence of Pseudomonas antarctica PAMC 27494.</title>
        <authorList>
            <person name="Lee J."/>
        </authorList>
    </citation>
    <scope>NUCLEOTIDE SEQUENCE [LARGE SCALE GENOMIC DNA]</scope>
    <source>
        <strain evidence="2 3">PAMC 27494</strain>
    </source>
</reference>
<dbReference type="STRING" id="219572.A7J50_1167"/>
<feature type="domain" description="HNH nuclease" evidence="1">
    <location>
        <begin position="102"/>
        <end position="142"/>
    </location>
</feature>
<protein>
    <recommendedName>
        <fullName evidence="1">HNH nuclease domain-containing protein</fullName>
    </recommendedName>
</protein>
<dbReference type="KEGG" id="panr:A7J50_1167"/>
<dbReference type="Pfam" id="PF13392">
    <property type="entry name" value="HNH_3"/>
    <property type="match status" value="1"/>
</dbReference>
<proteinExistence type="predicted"/>
<dbReference type="EMBL" id="CP015600">
    <property type="protein sequence ID" value="ANF84606.1"/>
    <property type="molecule type" value="Genomic_DNA"/>
</dbReference>
<evidence type="ECO:0000259" key="1">
    <source>
        <dbReference type="Pfam" id="PF13392"/>
    </source>
</evidence>
<dbReference type="Gene3D" id="3.90.75.20">
    <property type="match status" value="1"/>
</dbReference>
<accession>A0A172YXA7</accession>
<dbReference type="PATRIC" id="fig|219572.3.peg.1187"/>
<dbReference type="AlphaFoldDB" id="A0A172YXA7"/>
<dbReference type="SUPFAM" id="SSF54060">
    <property type="entry name" value="His-Me finger endonucleases"/>
    <property type="match status" value="1"/>
</dbReference>
<dbReference type="InterPro" id="IPR044925">
    <property type="entry name" value="His-Me_finger_sf"/>
</dbReference>
<dbReference type="RefSeq" id="WP_064450944.1">
    <property type="nucleotide sequence ID" value="NZ_CP015600.1"/>
</dbReference>